<comment type="caution">
    <text evidence="2">The sequence shown here is derived from an EMBL/GenBank/DDBJ whole genome shotgun (WGS) entry which is preliminary data.</text>
</comment>
<feature type="region of interest" description="Disordered" evidence="1">
    <location>
        <begin position="57"/>
        <end position="89"/>
    </location>
</feature>
<reference evidence="2 3" key="1">
    <citation type="journal article" date="2023" name="Mol. Biol. Evol.">
        <title>Genomics of Secondarily Temperate Adaptation in the Only Non-Antarctic Icefish.</title>
        <authorList>
            <person name="Rivera-Colon A.G."/>
            <person name="Rayamajhi N."/>
            <person name="Minhas B.F."/>
            <person name="Madrigal G."/>
            <person name="Bilyk K.T."/>
            <person name="Yoon V."/>
            <person name="Hune M."/>
            <person name="Gregory S."/>
            <person name="Cheng C.H.C."/>
            <person name="Catchen J.M."/>
        </authorList>
    </citation>
    <scope>NUCLEOTIDE SEQUENCE [LARGE SCALE GENOMIC DNA]</scope>
    <source>
        <strain evidence="2">JC2023a</strain>
    </source>
</reference>
<gene>
    <name evidence="2" type="ORF">CesoFtcFv8_020309</name>
</gene>
<name>A0AAN8BFW2_9TELE</name>
<evidence type="ECO:0000313" key="2">
    <source>
        <dbReference type="EMBL" id="KAK5884043.1"/>
    </source>
</evidence>
<proteinExistence type="predicted"/>
<dbReference type="Proteomes" id="UP001335648">
    <property type="component" value="Unassembled WGS sequence"/>
</dbReference>
<evidence type="ECO:0000313" key="3">
    <source>
        <dbReference type="Proteomes" id="UP001335648"/>
    </source>
</evidence>
<sequence length="89" mass="10083">MSISLDFHRLLGWKISEVNRNKLWRGIKGSDIVLLENQRLITISGSVEPHRKMEVHPYAPKSLEPPRGLTLRGSEPASELKESRASHSL</sequence>
<dbReference type="AlphaFoldDB" id="A0AAN8BFW2"/>
<protein>
    <submittedName>
        <fullName evidence="2">Uncharacterized protein</fullName>
    </submittedName>
</protein>
<organism evidence="2 3">
    <name type="scientific">Champsocephalus esox</name>
    <name type="common">pike icefish</name>
    <dbReference type="NCBI Taxonomy" id="159716"/>
    <lineage>
        <taxon>Eukaryota</taxon>
        <taxon>Metazoa</taxon>
        <taxon>Chordata</taxon>
        <taxon>Craniata</taxon>
        <taxon>Vertebrata</taxon>
        <taxon>Euteleostomi</taxon>
        <taxon>Actinopterygii</taxon>
        <taxon>Neopterygii</taxon>
        <taxon>Teleostei</taxon>
        <taxon>Neoteleostei</taxon>
        <taxon>Acanthomorphata</taxon>
        <taxon>Eupercaria</taxon>
        <taxon>Perciformes</taxon>
        <taxon>Notothenioidei</taxon>
        <taxon>Channichthyidae</taxon>
        <taxon>Champsocephalus</taxon>
    </lineage>
</organism>
<dbReference type="EMBL" id="JAULUE010002061">
    <property type="protein sequence ID" value="KAK5884043.1"/>
    <property type="molecule type" value="Genomic_DNA"/>
</dbReference>
<accession>A0AAN8BFW2</accession>
<feature type="compositionally biased region" description="Basic and acidic residues" evidence="1">
    <location>
        <begin position="78"/>
        <end position="89"/>
    </location>
</feature>
<keyword evidence="3" id="KW-1185">Reference proteome</keyword>
<evidence type="ECO:0000256" key="1">
    <source>
        <dbReference type="SAM" id="MobiDB-lite"/>
    </source>
</evidence>